<evidence type="ECO:0000313" key="9">
    <source>
        <dbReference type="EMBL" id="NGN69528.1"/>
    </source>
</evidence>
<feature type="transmembrane region" description="Helical" evidence="8">
    <location>
        <begin position="474"/>
        <end position="493"/>
    </location>
</feature>
<comment type="similarity">
    <text evidence="2 8">Belongs to the alanine or glycine:cation symporter (AGCS) (TC 2.A.25) family.</text>
</comment>
<feature type="transmembrane region" description="Helical" evidence="8">
    <location>
        <begin position="194"/>
        <end position="214"/>
    </location>
</feature>
<dbReference type="InterPro" id="IPR001463">
    <property type="entry name" value="Na/Ala_symport"/>
</dbReference>
<protein>
    <submittedName>
        <fullName evidence="9">Alanine:cation symporter family protein</fullName>
    </submittedName>
</protein>
<evidence type="ECO:0000256" key="6">
    <source>
        <dbReference type="ARBA" id="ARBA00022989"/>
    </source>
</evidence>
<evidence type="ECO:0000256" key="4">
    <source>
        <dbReference type="ARBA" id="ARBA00022475"/>
    </source>
</evidence>
<evidence type="ECO:0000256" key="7">
    <source>
        <dbReference type="ARBA" id="ARBA00023136"/>
    </source>
</evidence>
<evidence type="ECO:0000256" key="2">
    <source>
        <dbReference type="ARBA" id="ARBA00009261"/>
    </source>
</evidence>
<sequence length="530" mass="54563">MPVPAAARGCPHSRNPPMTSTLAMNGLEDAVNGVVQPVTDVVSKIVFYEIPVFGGIMWIVAWLVVAGIVFTVYFKGLQVRAFKVAYGILKTRGRDEDRDAPGEISQFQALMAACSATVGLGNIAGVAVAVTIGGPGAAFWMLVCGLLGMSLKFAECTLGVKYRERNEDGSFSGGPMHYLRKGLAERGLAGLGKVLAAGFAPILIVFGLAGGVMFQTNQSVAQLQNVTGGEDGALGGSATTLLIGIALAAIIGAVLFGGAKRIGAVVGKLVPAMGLIYVLACLMVLGANAGAIPGALGMIVREAFSFDAGVGGFIGVMFVGFMRAAFSSEAGLGAAPIVHASAKTRHPAKQGLVAMLGPFIDTVVICSMTALAIIIANPASYAAAQESGDAVGVTLTSDAFATALPWFPYVLALAVCLFAISTAVTWSFYGQKGWEDMFGRGRAAGALYKAIVVACAVLGSVVTLTAVLDLADAVLFILAVINILGLYLMAPVVKAELKDYMRFRAAARARAEAPAAERIDAGAAEDLDKV</sequence>
<feature type="transmembrane region" description="Helical" evidence="8">
    <location>
        <begin position="406"/>
        <end position="429"/>
    </location>
</feature>
<organism evidence="9 10">
    <name type="scientific">Streptomyces coryli</name>
    <dbReference type="NCBI Taxonomy" id="1128680"/>
    <lineage>
        <taxon>Bacteria</taxon>
        <taxon>Bacillati</taxon>
        <taxon>Actinomycetota</taxon>
        <taxon>Actinomycetes</taxon>
        <taxon>Kitasatosporales</taxon>
        <taxon>Streptomycetaceae</taxon>
        <taxon>Streptomyces</taxon>
    </lineage>
</organism>
<accession>A0A6G4UDS0</accession>
<evidence type="ECO:0000256" key="1">
    <source>
        <dbReference type="ARBA" id="ARBA00004651"/>
    </source>
</evidence>
<keyword evidence="10" id="KW-1185">Reference proteome</keyword>
<keyword evidence="7 8" id="KW-0472">Membrane</keyword>
<feature type="transmembrane region" description="Helical" evidence="8">
    <location>
        <begin position="450"/>
        <end position="468"/>
    </location>
</feature>
<dbReference type="EMBL" id="JAAKZV010000306">
    <property type="protein sequence ID" value="NGN69528.1"/>
    <property type="molecule type" value="Genomic_DNA"/>
</dbReference>
<dbReference type="NCBIfam" id="TIGR00835">
    <property type="entry name" value="agcS"/>
    <property type="match status" value="1"/>
</dbReference>
<feature type="transmembrane region" description="Helical" evidence="8">
    <location>
        <begin position="303"/>
        <end position="322"/>
    </location>
</feature>
<evidence type="ECO:0000313" key="10">
    <source>
        <dbReference type="Proteomes" id="UP000481583"/>
    </source>
</evidence>
<keyword evidence="3 8" id="KW-0813">Transport</keyword>
<comment type="subcellular location">
    <subcellularLocation>
        <location evidence="1 8">Cell membrane</location>
        <topology evidence="1 8">Multi-pass membrane protein</topology>
    </subcellularLocation>
</comment>
<dbReference type="PANTHER" id="PTHR30330">
    <property type="entry name" value="AGSS FAMILY TRANSPORTER, SODIUM-ALANINE"/>
    <property type="match status" value="1"/>
</dbReference>
<dbReference type="PRINTS" id="PR00175">
    <property type="entry name" value="NAALASMPORT"/>
</dbReference>
<keyword evidence="6 8" id="KW-1133">Transmembrane helix</keyword>
<dbReference type="GO" id="GO:0005886">
    <property type="term" value="C:plasma membrane"/>
    <property type="evidence" value="ECO:0007669"/>
    <property type="project" value="UniProtKB-SubCell"/>
</dbReference>
<reference evidence="9 10" key="1">
    <citation type="submission" date="2020-02" db="EMBL/GenBank/DDBJ databases">
        <title>Whole-genome analyses of novel actinobacteria.</title>
        <authorList>
            <person name="Sahin N."/>
        </authorList>
    </citation>
    <scope>NUCLEOTIDE SEQUENCE [LARGE SCALE GENOMIC DNA]</scope>
    <source>
        <strain evidence="9 10">A7024</strain>
    </source>
</reference>
<feature type="transmembrane region" description="Helical" evidence="8">
    <location>
        <begin position="269"/>
        <end position="291"/>
    </location>
</feature>
<proteinExistence type="inferred from homology"/>
<dbReference type="PANTHER" id="PTHR30330:SF3">
    <property type="entry name" value="TRANSCRIPTIONAL REGULATOR, LRP FAMILY"/>
    <property type="match status" value="1"/>
</dbReference>
<dbReference type="Proteomes" id="UP000481583">
    <property type="component" value="Unassembled WGS sequence"/>
</dbReference>
<dbReference type="AlphaFoldDB" id="A0A6G4UDS0"/>
<evidence type="ECO:0000256" key="3">
    <source>
        <dbReference type="ARBA" id="ARBA00022448"/>
    </source>
</evidence>
<keyword evidence="4 8" id="KW-1003">Cell membrane</keyword>
<evidence type="ECO:0000256" key="5">
    <source>
        <dbReference type="ARBA" id="ARBA00022692"/>
    </source>
</evidence>
<feature type="transmembrane region" description="Helical" evidence="8">
    <location>
        <begin position="234"/>
        <end position="257"/>
    </location>
</feature>
<feature type="transmembrane region" description="Helical" evidence="8">
    <location>
        <begin position="352"/>
        <end position="376"/>
    </location>
</feature>
<keyword evidence="5 8" id="KW-0812">Transmembrane</keyword>
<dbReference type="Gene3D" id="1.20.1740.10">
    <property type="entry name" value="Amino acid/polyamine transporter I"/>
    <property type="match status" value="1"/>
</dbReference>
<feature type="transmembrane region" description="Helical" evidence="8">
    <location>
        <begin position="52"/>
        <end position="74"/>
    </location>
</feature>
<dbReference type="Pfam" id="PF01235">
    <property type="entry name" value="Na_Ala_symp"/>
    <property type="match status" value="1"/>
</dbReference>
<gene>
    <name evidence="9" type="ORF">G5C51_37285</name>
</gene>
<keyword evidence="8" id="KW-0769">Symport</keyword>
<evidence type="ECO:0000256" key="8">
    <source>
        <dbReference type="RuleBase" id="RU363064"/>
    </source>
</evidence>
<comment type="caution">
    <text evidence="9">The sequence shown here is derived from an EMBL/GenBank/DDBJ whole genome shotgun (WGS) entry which is preliminary data.</text>
</comment>
<name>A0A6G4UDS0_9ACTN</name>
<dbReference type="GO" id="GO:0005283">
    <property type="term" value="F:amino acid:sodium symporter activity"/>
    <property type="evidence" value="ECO:0007669"/>
    <property type="project" value="InterPro"/>
</dbReference>